<comment type="caution">
    <text evidence="5">The sequence shown here is derived from an EMBL/GenBank/DDBJ whole genome shotgun (WGS) entry which is preliminary data.</text>
</comment>
<accession>A0A5C4S3K8</accession>
<dbReference type="Proteomes" id="UP000309544">
    <property type="component" value="Unassembled WGS sequence"/>
</dbReference>
<dbReference type="GO" id="GO:0009102">
    <property type="term" value="P:biotin biosynthetic process"/>
    <property type="evidence" value="ECO:0007669"/>
    <property type="project" value="TreeGrafter"/>
</dbReference>
<dbReference type="GO" id="GO:0030170">
    <property type="term" value="F:pyridoxal phosphate binding"/>
    <property type="evidence" value="ECO:0007669"/>
    <property type="project" value="InterPro"/>
</dbReference>
<keyword evidence="3" id="KW-0663">Pyridoxal phosphate</keyword>
<evidence type="ECO:0000256" key="3">
    <source>
        <dbReference type="ARBA" id="ARBA00022898"/>
    </source>
</evidence>
<dbReference type="Gene3D" id="3.40.640.10">
    <property type="entry name" value="Type I PLP-dependent aspartate aminotransferase-like (Major domain)"/>
    <property type="match status" value="1"/>
</dbReference>
<comment type="cofactor">
    <cofactor evidence="1">
        <name>pyridoxal 5'-phosphate</name>
        <dbReference type="ChEBI" id="CHEBI:597326"/>
    </cofactor>
</comment>
<dbReference type="PANTHER" id="PTHR13693:SF100">
    <property type="entry name" value="8-AMINO-7-OXONONANOATE SYNTHASE"/>
    <property type="match status" value="1"/>
</dbReference>
<dbReference type="AlphaFoldDB" id="A0A5C4S3K8"/>
<evidence type="ECO:0000256" key="1">
    <source>
        <dbReference type="ARBA" id="ARBA00001933"/>
    </source>
</evidence>
<dbReference type="RefSeq" id="WP_139626017.1">
    <property type="nucleotide sequence ID" value="NZ_VDCI01000001.1"/>
</dbReference>
<dbReference type="Gene3D" id="3.90.1150.10">
    <property type="entry name" value="Aspartate Aminotransferase, domain 1"/>
    <property type="match status" value="1"/>
</dbReference>
<name>A0A5C4S3K8_PROVB</name>
<dbReference type="Pfam" id="PF00155">
    <property type="entry name" value="Aminotran_1_2"/>
    <property type="match status" value="1"/>
</dbReference>
<feature type="domain" description="Aminotransferase class I/classII large" evidence="4">
    <location>
        <begin position="42"/>
        <end position="385"/>
    </location>
</feature>
<organism evidence="5 6">
    <name type="scientific">Prosthecochloris vibrioformis</name>
    <name type="common">Chlorobium vibrioforme</name>
    <dbReference type="NCBI Taxonomy" id="1098"/>
    <lineage>
        <taxon>Bacteria</taxon>
        <taxon>Pseudomonadati</taxon>
        <taxon>Chlorobiota</taxon>
        <taxon>Chlorobiia</taxon>
        <taxon>Chlorobiales</taxon>
        <taxon>Chlorobiaceae</taxon>
        <taxon>Prosthecochloris</taxon>
    </lineage>
</organism>
<proteinExistence type="predicted"/>
<dbReference type="InterPro" id="IPR050087">
    <property type="entry name" value="AON_synthase_class-II"/>
</dbReference>
<dbReference type="InterPro" id="IPR015421">
    <property type="entry name" value="PyrdxlP-dep_Trfase_major"/>
</dbReference>
<dbReference type="CDD" id="cd06454">
    <property type="entry name" value="KBL_like"/>
    <property type="match status" value="1"/>
</dbReference>
<evidence type="ECO:0000256" key="2">
    <source>
        <dbReference type="ARBA" id="ARBA00022679"/>
    </source>
</evidence>
<dbReference type="SUPFAM" id="SSF53383">
    <property type="entry name" value="PLP-dependent transferases"/>
    <property type="match status" value="1"/>
</dbReference>
<dbReference type="InterPro" id="IPR004839">
    <property type="entry name" value="Aminotransferase_I/II_large"/>
</dbReference>
<sequence>MTQPLRESMMAELSQLMKEGRLRTLPASGERKGAWHLHEGRRMLNLSSNDYLGIGSDTELLDGYLERCRAGSGESWMASTSSRLLVGNHHLYDELESRLAALYGKEGGLVFNSGYHANTGILPALAGRHDLILSDRLNHASIIDGARISDAKFMRYRHLDYAHLEELLEAARGSYRQVFIVTESVFSMDGDIADLARLVELKRKFDAMLVLDEAHGVGTFGTGGLGVSESSGLVDSVDIIIGTFGKAFASTGAYAVMDALVKEYLVNTMRPLIFTTALPPMVLGWSALVLERQCRMHQERRVLQHSAAWLRKELTASGFEVLGESHIVPVLMGDNERAVRVAADLRRNGVLALPIRPPTVPRGTARIRLSLRADLSAGDLQHVAKLLGREAL</sequence>
<keyword evidence="2" id="KW-0808">Transferase</keyword>
<gene>
    <name evidence="5" type="ORF">FGF68_00580</name>
</gene>
<protein>
    <submittedName>
        <fullName evidence="5">8-amino-7-oxononanoate synthase</fullName>
    </submittedName>
</protein>
<dbReference type="InterPro" id="IPR015422">
    <property type="entry name" value="PyrdxlP-dep_Trfase_small"/>
</dbReference>
<evidence type="ECO:0000259" key="4">
    <source>
        <dbReference type="Pfam" id="PF00155"/>
    </source>
</evidence>
<evidence type="ECO:0000313" key="5">
    <source>
        <dbReference type="EMBL" id="TNJ37709.1"/>
    </source>
</evidence>
<dbReference type="GO" id="GO:0008710">
    <property type="term" value="F:8-amino-7-oxononanoate synthase activity"/>
    <property type="evidence" value="ECO:0007669"/>
    <property type="project" value="TreeGrafter"/>
</dbReference>
<dbReference type="PANTHER" id="PTHR13693">
    <property type="entry name" value="CLASS II AMINOTRANSFERASE/8-AMINO-7-OXONONANOATE SYNTHASE"/>
    <property type="match status" value="1"/>
</dbReference>
<keyword evidence="6" id="KW-1185">Reference proteome</keyword>
<reference evidence="5 6" key="1">
    <citation type="submission" date="2019-05" db="EMBL/GenBank/DDBJ databases">
        <title>Draft Whole-Genome sequence of the green sulfur bacterium Prosthecochloris vibrioformis DSM 260.</title>
        <authorList>
            <person name="Meyer T.E."/>
            <person name="Kyndt J.A."/>
        </authorList>
    </citation>
    <scope>NUCLEOTIDE SEQUENCE [LARGE SCALE GENOMIC DNA]</scope>
    <source>
        <strain evidence="5 6">DSM 260</strain>
    </source>
</reference>
<dbReference type="InterPro" id="IPR015424">
    <property type="entry name" value="PyrdxlP-dep_Trfase"/>
</dbReference>
<dbReference type="EMBL" id="VDCI01000001">
    <property type="protein sequence ID" value="TNJ37709.1"/>
    <property type="molecule type" value="Genomic_DNA"/>
</dbReference>
<evidence type="ECO:0000313" key="6">
    <source>
        <dbReference type="Proteomes" id="UP000309544"/>
    </source>
</evidence>